<reference evidence="1" key="1">
    <citation type="submission" date="2019-08" db="EMBL/GenBank/DDBJ databases">
        <authorList>
            <person name="Kucharzyk K."/>
            <person name="Murdoch R.W."/>
            <person name="Higgins S."/>
            <person name="Loffler F."/>
        </authorList>
    </citation>
    <scope>NUCLEOTIDE SEQUENCE</scope>
</reference>
<evidence type="ECO:0000313" key="1">
    <source>
        <dbReference type="EMBL" id="MPL65911.1"/>
    </source>
</evidence>
<dbReference type="AlphaFoldDB" id="A0A644TJL5"/>
<proteinExistence type="predicted"/>
<protein>
    <submittedName>
        <fullName evidence="1">Uncharacterized protein</fullName>
    </submittedName>
</protein>
<accession>A0A644TJL5</accession>
<name>A0A644TJL5_9ZZZZ</name>
<gene>
    <name evidence="1" type="ORF">SDC9_11576</name>
</gene>
<organism evidence="1">
    <name type="scientific">bioreactor metagenome</name>
    <dbReference type="NCBI Taxonomy" id="1076179"/>
    <lineage>
        <taxon>unclassified sequences</taxon>
        <taxon>metagenomes</taxon>
        <taxon>ecological metagenomes</taxon>
    </lineage>
</organism>
<sequence>MKKALVAIAIAFILVGAAAAQPFGQWNQPRGYMQGNVPMQMPYGYRGQLPAALPAAEAIKLEGTLELVDARVAIKKDDKTYYVMIPSRLFGFVDGLKEGASVKIDGYSRAFPYAENSFVVHVNTLELNGKTIDLGLNEAVLGARTGFMGQGGFGGRNGRWGR</sequence>
<dbReference type="EMBL" id="VSSQ01000030">
    <property type="protein sequence ID" value="MPL65911.1"/>
    <property type="molecule type" value="Genomic_DNA"/>
</dbReference>
<comment type="caution">
    <text evidence="1">The sequence shown here is derived from an EMBL/GenBank/DDBJ whole genome shotgun (WGS) entry which is preliminary data.</text>
</comment>